<evidence type="ECO:0000256" key="4">
    <source>
        <dbReference type="ARBA" id="ARBA00022989"/>
    </source>
</evidence>
<reference evidence="7 8" key="1">
    <citation type="journal article" date="2012" name="J. Bacteriol.">
        <title>Genome Sequence of Nitratireductor indicus Type Strain C115.</title>
        <authorList>
            <person name="Lai Q."/>
            <person name="Li G."/>
            <person name="Yu Z."/>
            <person name="Shao Z."/>
        </authorList>
    </citation>
    <scope>NUCLEOTIDE SEQUENCE [LARGE SCALE GENOMIC DNA]</scope>
    <source>
        <strain evidence="7 8">C115</strain>
    </source>
</reference>
<dbReference type="EMBL" id="AMSI01000006">
    <property type="protein sequence ID" value="EKF42623.1"/>
    <property type="molecule type" value="Genomic_DNA"/>
</dbReference>
<organism evidence="7 8">
    <name type="scientific">Nitratireductor indicus C115</name>
    <dbReference type="NCBI Taxonomy" id="1231190"/>
    <lineage>
        <taxon>Bacteria</taxon>
        <taxon>Pseudomonadati</taxon>
        <taxon>Pseudomonadota</taxon>
        <taxon>Alphaproteobacteria</taxon>
        <taxon>Hyphomicrobiales</taxon>
        <taxon>Phyllobacteriaceae</taxon>
        <taxon>Nitratireductor</taxon>
    </lineage>
</organism>
<dbReference type="PATRIC" id="fig|1231190.3.peg.2333"/>
<feature type="transmembrane region" description="Helical" evidence="6">
    <location>
        <begin position="208"/>
        <end position="229"/>
    </location>
</feature>
<evidence type="ECO:0000313" key="7">
    <source>
        <dbReference type="EMBL" id="EKF42623.1"/>
    </source>
</evidence>
<dbReference type="RefSeq" id="WP_009756626.1">
    <property type="nucleotide sequence ID" value="NZ_AMSI01000006.1"/>
</dbReference>
<keyword evidence="8" id="KW-1185">Reference proteome</keyword>
<feature type="transmembrane region" description="Helical" evidence="6">
    <location>
        <begin position="293"/>
        <end position="319"/>
    </location>
</feature>
<keyword evidence="4 6" id="KW-1133">Transmembrane helix</keyword>
<evidence type="ECO:0000256" key="1">
    <source>
        <dbReference type="ARBA" id="ARBA00004651"/>
    </source>
</evidence>
<dbReference type="OrthoDB" id="7157592at2"/>
<feature type="transmembrane region" description="Helical" evidence="6">
    <location>
        <begin position="12"/>
        <end position="29"/>
    </location>
</feature>
<dbReference type="PANTHER" id="PTHR32196">
    <property type="entry name" value="ABC TRANSPORTER PERMEASE PROTEIN YPHD-RELATED-RELATED"/>
    <property type="match status" value="1"/>
</dbReference>
<dbReference type="STRING" id="721133.SAMN05216176_106271"/>
<evidence type="ECO:0000313" key="8">
    <source>
        <dbReference type="Proteomes" id="UP000007374"/>
    </source>
</evidence>
<dbReference type="CDD" id="cd06579">
    <property type="entry name" value="TM_PBP1_transp_AraH_like"/>
    <property type="match status" value="1"/>
</dbReference>
<keyword evidence="3 6" id="KW-0812">Transmembrane</keyword>
<evidence type="ECO:0000256" key="6">
    <source>
        <dbReference type="SAM" id="Phobius"/>
    </source>
</evidence>
<dbReference type="GO" id="GO:0022857">
    <property type="term" value="F:transmembrane transporter activity"/>
    <property type="evidence" value="ECO:0007669"/>
    <property type="project" value="InterPro"/>
</dbReference>
<dbReference type="AlphaFoldDB" id="K2N5F4"/>
<keyword evidence="2" id="KW-1003">Cell membrane</keyword>
<dbReference type="Proteomes" id="UP000007374">
    <property type="component" value="Unassembled WGS sequence"/>
</dbReference>
<feature type="transmembrane region" description="Helical" evidence="6">
    <location>
        <begin position="41"/>
        <end position="61"/>
    </location>
</feature>
<sequence length="324" mass="32850">MTALSRHIRSVPVSVLIALVFFVVCALFVPRFANPGNLENVARIAAILAIVACGQAIVLILGGIEFSFGSSVALASVVTVMLLPSVGPVAAFLAGVVVVVLVGVLNATLIAGIGLPAVVVTLGTLMIGHGLASSLAGGLPIDAAPSMLFRWPAVGEVMGIPVAVLLAAIALLCLWGLLAHTELGRRFYLVGANASAARLSGIGVKGTLFTGYVLAGLFAGVASVILTSRVGSGQPNLMPDLPFQTIAACAIGGIPLTGGRGSAIQVIAGVAIIAMLNNAVVLLNYPVAIQQLLIALVIVVSVVMQRLAAGFSVDLQILFKGARR</sequence>
<feature type="transmembrane region" description="Helical" evidence="6">
    <location>
        <begin position="157"/>
        <end position="178"/>
    </location>
</feature>
<gene>
    <name evidence="7" type="ORF">NA8A_11188</name>
</gene>
<name>K2N5F4_9HYPH</name>
<dbReference type="GO" id="GO:0005886">
    <property type="term" value="C:plasma membrane"/>
    <property type="evidence" value="ECO:0007669"/>
    <property type="project" value="UniProtKB-SubCell"/>
</dbReference>
<evidence type="ECO:0000256" key="5">
    <source>
        <dbReference type="ARBA" id="ARBA00023136"/>
    </source>
</evidence>
<dbReference type="InterPro" id="IPR001851">
    <property type="entry name" value="ABC_transp_permease"/>
</dbReference>
<dbReference type="eggNOG" id="COG1172">
    <property type="taxonomic scope" value="Bacteria"/>
</dbReference>
<evidence type="ECO:0000256" key="2">
    <source>
        <dbReference type="ARBA" id="ARBA00022475"/>
    </source>
</evidence>
<feature type="transmembrane region" description="Helical" evidence="6">
    <location>
        <begin position="266"/>
        <end position="287"/>
    </location>
</feature>
<feature type="transmembrane region" description="Helical" evidence="6">
    <location>
        <begin position="117"/>
        <end position="137"/>
    </location>
</feature>
<proteinExistence type="predicted"/>
<feature type="transmembrane region" description="Helical" evidence="6">
    <location>
        <begin position="89"/>
        <end position="110"/>
    </location>
</feature>
<evidence type="ECO:0000256" key="3">
    <source>
        <dbReference type="ARBA" id="ARBA00022692"/>
    </source>
</evidence>
<accession>K2N5F4</accession>
<comment type="subcellular location">
    <subcellularLocation>
        <location evidence="1">Cell membrane</location>
        <topology evidence="1">Multi-pass membrane protein</topology>
    </subcellularLocation>
</comment>
<protein>
    <submittedName>
        <fullName evidence="7">Ribose/xylose/arabinose/galactoside ABC-type transporter</fullName>
    </submittedName>
</protein>
<dbReference type="Pfam" id="PF02653">
    <property type="entry name" value="BPD_transp_2"/>
    <property type="match status" value="1"/>
</dbReference>
<comment type="caution">
    <text evidence="7">The sequence shown here is derived from an EMBL/GenBank/DDBJ whole genome shotgun (WGS) entry which is preliminary data.</text>
</comment>
<keyword evidence="5 6" id="KW-0472">Membrane</keyword>